<evidence type="ECO:0000256" key="2">
    <source>
        <dbReference type="ARBA" id="ARBA00023235"/>
    </source>
</evidence>
<dbReference type="PANTHER" id="PTHR21600:SF44">
    <property type="entry name" value="RIBOSOMAL LARGE SUBUNIT PSEUDOURIDINE SYNTHASE D"/>
    <property type="match status" value="1"/>
</dbReference>
<dbReference type="Proteomes" id="UP000230431">
    <property type="component" value="Unassembled WGS sequence"/>
</dbReference>
<dbReference type="PANTHER" id="PTHR21600">
    <property type="entry name" value="MITOCHONDRIAL RNA PSEUDOURIDINE SYNTHASE"/>
    <property type="match status" value="1"/>
</dbReference>
<reference evidence="4 5" key="1">
    <citation type="submission" date="2017-09" db="EMBL/GenBank/DDBJ databases">
        <title>Depth-based differentiation of microbial function through sediment-hosted aquifers and enrichment of novel symbionts in the deep terrestrial subsurface.</title>
        <authorList>
            <person name="Probst A.J."/>
            <person name="Ladd B."/>
            <person name="Jarett J.K."/>
            <person name="Geller-Mcgrath D.E."/>
            <person name="Sieber C.M."/>
            <person name="Emerson J.B."/>
            <person name="Anantharaman K."/>
            <person name="Thomas B.C."/>
            <person name="Malmstrom R."/>
            <person name="Stieglmeier M."/>
            <person name="Klingl A."/>
            <person name="Woyke T."/>
            <person name="Ryan C.M."/>
            <person name="Banfield J.F."/>
        </authorList>
    </citation>
    <scope>NUCLEOTIDE SEQUENCE [LARGE SCALE GENOMIC DNA]</scope>
    <source>
        <strain evidence="4">CG10_big_fil_rev_8_21_14_0_10_49_38</strain>
    </source>
</reference>
<dbReference type="InterPro" id="IPR050188">
    <property type="entry name" value="RluA_PseudoU_synthase"/>
</dbReference>
<comment type="caution">
    <text evidence="4">The sequence shown here is derived from an EMBL/GenBank/DDBJ whole genome shotgun (WGS) entry which is preliminary data.</text>
</comment>
<protein>
    <submittedName>
        <fullName evidence="4">RNA pseudouridine synthase</fullName>
    </submittedName>
</protein>
<proteinExistence type="inferred from homology"/>
<gene>
    <name evidence="4" type="ORF">COV08_00825</name>
</gene>
<evidence type="ECO:0000313" key="4">
    <source>
        <dbReference type="EMBL" id="PIR46224.1"/>
    </source>
</evidence>
<dbReference type="EMBL" id="PCYK01000005">
    <property type="protein sequence ID" value="PIR46224.1"/>
    <property type="molecule type" value="Genomic_DNA"/>
</dbReference>
<dbReference type="AlphaFoldDB" id="A0A2H0RJP3"/>
<dbReference type="PROSITE" id="PS01129">
    <property type="entry name" value="PSI_RLU"/>
    <property type="match status" value="1"/>
</dbReference>
<accession>A0A2H0RJP3</accession>
<evidence type="ECO:0000256" key="1">
    <source>
        <dbReference type="ARBA" id="ARBA00010876"/>
    </source>
</evidence>
<dbReference type="InterPro" id="IPR006145">
    <property type="entry name" value="PsdUridine_synth_RsuA/RluA"/>
</dbReference>
<feature type="domain" description="Pseudouridine synthase RsuA/RluA-like" evidence="3">
    <location>
        <begin position="12"/>
        <end position="182"/>
    </location>
</feature>
<organism evidence="4 5">
    <name type="scientific">Candidatus Vogelbacteria bacterium CG10_big_fil_rev_8_21_14_0_10_49_38</name>
    <dbReference type="NCBI Taxonomy" id="1975043"/>
    <lineage>
        <taxon>Bacteria</taxon>
        <taxon>Candidatus Vogeliibacteriota</taxon>
    </lineage>
</organism>
<dbReference type="InterPro" id="IPR020103">
    <property type="entry name" value="PsdUridine_synth_cat_dom_sf"/>
</dbReference>
<evidence type="ECO:0000313" key="5">
    <source>
        <dbReference type="Proteomes" id="UP000230431"/>
    </source>
</evidence>
<dbReference type="GO" id="GO:0009982">
    <property type="term" value="F:pseudouridine synthase activity"/>
    <property type="evidence" value="ECO:0007669"/>
    <property type="project" value="InterPro"/>
</dbReference>
<dbReference type="GO" id="GO:0003723">
    <property type="term" value="F:RNA binding"/>
    <property type="evidence" value="ECO:0007669"/>
    <property type="project" value="InterPro"/>
</dbReference>
<dbReference type="SUPFAM" id="SSF55120">
    <property type="entry name" value="Pseudouridine synthase"/>
    <property type="match status" value="1"/>
</dbReference>
<sequence>MTEPKIIYEDENVTVINKPAGMRVHEDGFGTGATVVDWLLDYCPTVAGVGEVMTLTNGKEIVRPGIVHRLDRDTSGVMIVAKNQETFYQLKQQFQARKTRKIYHAILSGSLKTAPGQEVIIDLPIGRSRRDPRRRVASAKAVGLLRPALTVFRLRENICGRFAYVEAEPKTGRTHQLRAHFKAYQHPIIGDRLYNPSDDSGEVIARQALHAYQLTIALPPVGEGEVGLTKTFTAPLPDDFALALEKLKSAC</sequence>
<dbReference type="InterPro" id="IPR006224">
    <property type="entry name" value="PsdUridine_synth_RluA-like_CS"/>
</dbReference>
<dbReference type="Gene3D" id="3.30.2350.10">
    <property type="entry name" value="Pseudouridine synthase"/>
    <property type="match status" value="1"/>
</dbReference>
<evidence type="ECO:0000259" key="3">
    <source>
        <dbReference type="Pfam" id="PF00849"/>
    </source>
</evidence>
<dbReference type="Pfam" id="PF00849">
    <property type="entry name" value="PseudoU_synth_2"/>
    <property type="match status" value="1"/>
</dbReference>
<dbReference type="CDD" id="cd02869">
    <property type="entry name" value="PseudoU_synth_RluA_like"/>
    <property type="match status" value="1"/>
</dbReference>
<name>A0A2H0RJP3_9BACT</name>
<keyword evidence="2" id="KW-0413">Isomerase</keyword>
<dbReference type="GO" id="GO:0000455">
    <property type="term" value="P:enzyme-directed rRNA pseudouridine synthesis"/>
    <property type="evidence" value="ECO:0007669"/>
    <property type="project" value="TreeGrafter"/>
</dbReference>
<dbReference type="GO" id="GO:0140098">
    <property type="term" value="F:catalytic activity, acting on RNA"/>
    <property type="evidence" value="ECO:0007669"/>
    <property type="project" value="UniProtKB-ARBA"/>
</dbReference>
<comment type="similarity">
    <text evidence="1">Belongs to the pseudouridine synthase RluA family.</text>
</comment>